<keyword evidence="8" id="KW-0010">Activator</keyword>
<comment type="subcellular location">
    <subcellularLocation>
        <location evidence="1">Nucleus speckle</location>
    </subcellularLocation>
</comment>
<dbReference type="AlphaFoldDB" id="A0A2J7QFX0"/>
<evidence type="ECO:0000313" key="16">
    <source>
        <dbReference type="Proteomes" id="UP000235965"/>
    </source>
</evidence>
<feature type="compositionally biased region" description="Low complexity" evidence="13">
    <location>
        <begin position="197"/>
        <end position="218"/>
    </location>
</feature>
<dbReference type="Pfam" id="PF00505">
    <property type="entry name" value="HMG_box"/>
    <property type="match status" value="1"/>
</dbReference>
<keyword evidence="4" id="KW-0221">Differentiation</keyword>
<dbReference type="GO" id="GO:0016607">
    <property type="term" value="C:nuclear speck"/>
    <property type="evidence" value="ECO:0007669"/>
    <property type="project" value="UniProtKB-SubCell"/>
</dbReference>
<dbReference type="GO" id="GO:0030154">
    <property type="term" value="P:cell differentiation"/>
    <property type="evidence" value="ECO:0007669"/>
    <property type="project" value="UniProtKB-KW"/>
</dbReference>
<evidence type="ECO:0000256" key="12">
    <source>
        <dbReference type="PROSITE-ProRule" id="PRU00267"/>
    </source>
</evidence>
<evidence type="ECO:0000256" key="6">
    <source>
        <dbReference type="ARBA" id="ARBA00022928"/>
    </source>
</evidence>
<dbReference type="InParanoid" id="A0A2J7QFX0"/>
<dbReference type="OrthoDB" id="6247875at2759"/>
<accession>A0A2J7QFX0</accession>
<evidence type="ECO:0000256" key="10">
    <source>
        <dbReference type="ARBA" id="ARBA00032498"/>
    </source>
</evidence>
<evidence type="ECO:0000256" key="3">
    <source>
        <dbReference type="ARBA" id="ARBA00019052"/>
    </source>
</evidence>
<dbReference type="GO" id="GO:0001228">
    <property type="term" value="F:DNA-binding transcription activator activity, RNA polymerase II-specific"/>
    <property type="evidence" value="ECO:0007669"/>
    <property type="project" value="TreeGrafter"/>
</dbReference>
<feature type="domain" description="HMG box" evidence="14">
    <location>
        <begin position="47"/>
        <end position="115"/>
    </location>
</feature>
<feature type="region of interest" description="Disordered" evidence="13">
    <location>
        <begin position="135"/>
        <end position="165"/>
    </location>
</feature>
<evidence type="ECO:0000256" key="9">
    <source>
        <dbReference type="ARBA" id="ARBA00023163"/>
    </source>
</evidence>
<dbReference type="GO" id="GO:0000978">
    <property type="term" value="F:RNA polymerase II cis-regulatory region sequence-specific DNA binding"/>
    <property type="evidence" value="ECO:0007669"/>
    <property type="project" value="TreeGrafter"/>
</dbReference>
<reference evidence="15 16" key="1">
    <citation type="submission" date="2017-12" db="EMBL/GenBank/DDBJ databases">
        <title>Hemimetabolous genomes reveal molecular basis of termite eusociality.</title>
        <authorList>
            <person name="Harrison M.C."/>
            <person name="Jongepier E."/>
            <person name="Robertson H.M."/>
            <person name="Arning N."/>
            <person name="Bitard-Feildel T."/>
            <person name="Chao H."/>
            <person name="Childers C.P."/>
            <person name="Dinh H."/>
            <person name="Doddapaneni H."/>
            <person name="Dugan S."/>
            <person name="Gowin J."/>
            <person name="Greiner C."/>
            <person name="Han Y."/>
            <person name="Hu H."/>
            <person name="Hughes D.S.T."/>
            <person name="Huylmans A.-K."/>
            <person name="Kemena C."/>
            <person name="Kremer L.P.M."/>
            <person name="Lee S.L."/>
            <person name="Lopez-Ezquerra A."/>
            <person name="Mallet L."/>
            <person name="Monroy-Kuhn J.M."/>
            <person name="Moser A."/>
            <person name="Murali S.C."/>
            <person name="Muzny D.M."/>
            <person name="Otani S."/>
            <person name="Piulachs M.-D."/>
            <person name="Poelchau M."/>
            <person name="Qu J."/>
            <person name="Schaub F."/>
            <person name="Wada-Katsumata A."/>
            <person name="Worley K.C."/>
            <person name="Xie Q."/>
            <person name="Ylla G."/>
            <person name="Poulsen M."/>
            <person name="Gibbs R.A."/>
            <person name="Schal C."/>
            <person name="Richards S."/>
            <person name="Belles X."/>
            <person name="Korb J."/>
            <person name="Bornberg-Bauer E."/>
        </authorList>
    </citation>
    <scope>NUCLEOTIDE SEQUENCE [LARGE SCALE GENOMIC DNA]</scope>
    <source>
        <tissue evidence="15">Whole body</tissue>
    </source>
</reference>
<dbReference type="Gene3D" id="1.10.30.10">
    <property type="entry name" value="High mobility group box domain"/>
    <property type="match status" value="1"/>
</dbReference>
<comment type="function">
    <text evidence="11">Transcriptional regulator that controls a genetic switch in male development. It is necessary and sufficient for initiating male sex determination by directing the development of supporting cell precursors (pre-Sertoli cells) as Sertoli rather than granulosa cells. Involved in different aspects of gene regulation including promoter activation or repression. Binds to the DNA consensus sequence 5'-[AT]AACAA[AT]-3'. SRY HMG box recognizes DNA by partial intercalation in the minor groove and promotes DNA bending. Also involved in pre-mRNA splicing. In male adult brain involved in the maintenance of motor functions of dopaminergic neurons.</text>
</comment>
<keyword evidence="5" id="KW-0112">Calmodulin-binding</keyword>
<dbReference type="STRING" id="105785.A0A2J7QFX0"/>
<keyword evidence="12" id="KW-0539">Nucleus</keyword>
<evidence type="ECO:0000256" key="7">
    <source>
        <dbReference type="ARBA" id="ARBA00023125"/>
    </source>
</evidence>
<dbReference type="InterPro" id="IPR036910">
    <property type="entry name" value="HMG_box_dom_sf"/>
</dbReference>
<name>A0A2J7QFX0_9NEOP</name>
<dbReference type="PANTHER" id="PTHR10270:SF161">
    <property type="entry name" value="SEX-DETERMINING REGION Y PROTEIN"/>
    <property type="match status" value="1"/>
</dbReference>
<proteinExistence type="inferred from homology"/>
<feature type="compositionally biased region" description="Basic residues" evidence="13">
    <location>
        <begin position="137"/>
        <end position="152"/>
    </location>
</feature>
<evidence type="ECO:0000256" key="2">
    <source>
        <dbReference type="ARBA" id="ARBA00005998"/>
    </source>
</evidence>
<feature type="region of interest" description="Disordered" evidence="13">
    <location>
        <begin position="197"/>
        <end position="243"/>
    </location>
</feature>
<dbReference type="EMBL" id="NEVH01014838">
    <property type="protein sequence ID" value="PNF27496.1"/>
    <property type="molecule type" value="Genomic_DNA"/>
</dbReference>
<evidence type="ECO:0000259" key="14">
    <source>
        <dbReference type="PROSITE" id="PS50118"/>
    </source>
</evidence>
<evidence type="ECO:0000313" key="15">
    <source>
        <dbReference type="EMBL" id="PNF27496.1"/>
    </source>
</evidence>
<gene>
    <name evidence="15" type="ORF">B7P43_G04275</name>
</gene>
<keyword evidence="7 12" id="KW-0238">DNA-binding</keyword>
<feature type="DNA-binding region" description="HMG box" evidence="12">
    <location>
        <begin position="47"/>
        <end position="115"/>
    </location>
</feature>
<dbReference type="InterPro" id="IPR009071">
    <property type="entry name" value="HMG_box_dom"/>
</dbReference>
<feature type="compositionally biased region" description="Polar residues" evidence="13">
    <location>
        <begin position="219"/>
        <end position="243"/>
    </location>
</feature>
<dbReference type="PANTHER" id="PTHR10270">
    <property type="entry name" value="SOX TRANSCRIPTION FACTOR"/>
    <property type="match status" value="1"/>
</dbReference>
<comment type="caution">
    <text evidence="15">The sequence shown here is derived from an EMBL/GenBank/DDBJ whole genome shotgun (WGS) entry which is preliminary data.</text>
</comment>
<dbReference type="InterPro" id="IPR050140">
    <property type="entry name" value="SRY-related_HMG-box_TF-like"/>
</dbReference>
<sequence length="325" mass="36730">MFMKREPQIKRVWGPLSLMDCFIVSIFQLDQRSKPLMTPTSDSDKRIRRPPNAFIIFGNEWRRKLAAEYPEESNKNISVRLGNMWRAMKSEEKKKYMDMACQANAEHKEKYPGYTYNPKEARIRKVLRAVTRDLRSHKNVKGRKANTTRRVKQAGSHHNPVPSRGKESMYILDMIPMANFAAPILITIPAAATTTATQKEQTSATSSNKNSKNSSASTQRTSLEITSTLSDNSGGVIGTENTNSPFPSFKQAFGSEEIGCFSYEELVSKTIHQTENHQSTSNENPNPLAFKLPPYESYVEGLLPESEFMNEILAFDSVASLDNQF</sequence>
<organism evidence="15 16">
    <name type="scientific">Cryptotermes secundus</name>
    <dbReference type="NCBI Taxonomy" id="105785"/>
    <lineage>
        <taxon>Eukaryota</taxon>
        <taxon>Metazoa</taxon>
        <taxon>Ecdysozoa</taxon>
        <taxon>Arthropoda</taxon>
        <taxon>Hexapoda</taxon>
        <taxon>Insecta</taxon>
        <taxon>Pterygota</taxon>
        <taxon>Neoptera</taxon>
        <taxon>Polyneoptera</taxon>
        <taxon>Dictyoptera</taxon>
        <taxon>Blattodea</taxon>
        <taxon>Blattoidea</taxon>
        <taxon>Termitoidae</taxon>
        <taxon>Kalotermitidae</taxon>
        <taxon>Cryptotermitinae</taxon>
        <taxon>Cryptotermes</taxon>
    </lineage>
</organism>
<protein>
    <recommendedName>
        <fullName evidence="3">Sex-determining region Y protein</fullName>
    </recommendedName>
    <alternativeName>
        <fullName evidence="10">Testis-determining factor</fullName>
    </alternativeName>
</protein>
<dbReference type="GO" id="GO:0007548">
    <property type="term" value="P:sex differentiation"/>
    <property type="evidence" value="ECO:0007669"/>
    <property type="project" value="UniProtKB-KW"/>
</dbReference>
<dbReference type="SUPFAM" id="SSF47095">
    <property type="entry name" value="HMG-box"/>
    <property type="match status" value="1"/>
</dbReference>
<dbReference type="CDD" id="cd01389">
    <property type="entry name" value="HMG-box_ROX1-like"/>
    <property type="match status" value="1"/>
</dbReference>
<evidence type="ECO:0000256" key="8">
    <source>
        <dbReference type="ARBA" id="ARBA00023159"/>
    </source>
</evidence>
<evidence type="ECO:0000256" key="11">
    <source>
        <dbReference type="ARBA" id="ARBA00045821"/>
    </source>
</evidence>
<keyword evidence="9" id="KW-0804">Transcription</keyword>
<dbReference type="PROSITE" id="PS50118">
    <property type="entry name" value="HMG_BOX_2"/>
    <property type="match status" value="1"/>
</dbReference>
<evidence type="ECO:0000256" key="4">
    <source>
        <dbReference type="ARBA" id="ARBA00022782"/>
    </source>
</evidence>
<comment type="similarity">
    <text evidence="2">Belongs to the SRY family.</text>
</comment>
<dbReference type="GO" id="GO:0005516">
    <property type="term" value="F:calmodulin binding"/>
    <property type="evidence" value="ECO:0007669"/>
    <property type="project" value="UniProtKB-KW"/>
</dbReference>
<dbReference type="SMART" id="SM00398">
    <property type="entry name" value="HMG"/>
    <property type="match status" value="1"/>
</dbReference>
<keyword evidence="16" id="KW-1185">Reference proteome</keyword>
<dbReference type="Proteomes" id="UP000235965">
    <property type="component" value="Unassembled WGS sequence"/>
</dbReference>
<evidence type="ECO:0000256" key="13">
    <source>
        <dbReference type="SAM" id="MobiDB-lite"/>
    </source>
</evidence>
<evidence type="ECO:0000256" key="5">
    <source>
        <dbReference type="ARBA" id="ARBA00022860"/>
    </source>
</evidence>
<evidence type="ECO:0000256" key="1">
    <source>
        <dbReference type="ARBA" id="ARBA00004324"/>
    </source>
</evidence>
<keyword evidence="6" id="KW-0726">Sexual differentiation</keyword>